<evidence type="ECO:0000313" key="2">
    <source>
        <dbReference type="Proteomes" id="UP000826656"/>
    </source>
</evidence>
<organism evidence="1 2">
    <name type="scientific">Solanum tuberosum</name>
    <name type="common">Potato</name>
    <dbReference type="NCBI Taxonomy" id="4113"/>
    <lineage>
        <taxon>Eukaryota</taxon>
        <taxon>Viridiplantae</taxon>
        <taxon>Streptophyta</taxon>
        <taxon>Embryophyta</taxon>
        <taxon>Tracheophyta</taxon>
        <taxon>Spermatophyta</taxon>
        <taxon>Magnoliopsida</taxon>
        <taxon>eudicotyledons</taxon>
        <taxon>Gunneridae</taxon>
        <taxon>Pentapetalae</taxon>
        <taxon>asterids</taxon>
        <taxon>lamiids</taxon>
        <taxon>Solanales</taxon>
        <taxon>Solanaceae</taxon>
        <taxon>Solanoideae</taxon>
        <taxon>Solaneae</taxon>
        <taxon>Solanum</taxon>
    </lineage>
</organism>
<evidence type="ECO:0000313" key="1">
    <source>
        <dbReference type="EMBL" id="KAH0769786.1"/>
    </source>
</evidence>
<reference evidence="1 2" key="1">
    <citation type="journal article" date="2021" name="bioRxiv">
        <title>Chromosome-scale and haplotype-resolved genome assembly of a tetraploid potato cultivar.</title>
        <authorList>
            <person name="Sun H."/>
            <person name="Jiao W.-B."/>
            <person name="Krause K."/>
            <person name="Campoy J.A."/>
            <person name="Goel M."/>
            <person name="Folz-Donahue K."/>
            <person name="Kukat C."/>
            <person name="Huettel B."/>
            <person name="Schneeberger K."/>
        </authorList>
    </citation>
    <scope>NUCLEOTIDE SEQUENCE [LARGE SCALE GENOMIC DNA]</scope>
    <source>
        <strain evidence="1">SolTubOtavaFocal</strain>
        <tissue evidence="1">Leaves</tissue>
    </source>
</reference>
<dbReference type="EMBL" id="JAIVGD010000011">
    <property type="protein sequence ID" value="KAH0769786.1"/>
    <property type="molecule type" value="Genomic_DNA"/>
</dbReference>
<accession>A0ABQ7VNX7</accession>
<protein>
    <submittedName>
        <fullName evidence="1">Uncharacterized protein</fullName>
    </submittedName>
</protein>
<keyword evidence="2" id="KW-1185">Reference proteome</keyword>
<comment type="caution">
    <text evidence="1">The sequence shown here is derived from an EMBL/GenBank/DDBJ whole genome shotgun (WGS) entry which is preliminary data.</text>
</comment>
<gene>
    <name evidence="1" type="ORF">KY290_013767</name>
</gene>
<name>A0ABQ7VNX7_SOLTU</name>
<proteinExistence type="predicted"/>
<dbReference type="Proteomes" id="UP000826656">
    <property type="component" value="Unassembled WGS sequence"/>
</dbReference>
<sequence length="252" mass="28158">MTVKGLERKDINKNINPFAILNKNVLVEEEVVEVEVQNQKQIDEPVVTRVESTHGLDYKTDEKLEMENKEDGEVIEDCGKNNEVVLVYNKDIMLLNGEVSSAMQRGYEEDEGTSQNHLSNRLNLLNADYQIPLQILDPNEAWYHVQLQGSLIQGGIDKVHNMIGLAVVCPKSPPIQTLHEIVSHQGAMKVHDKGLTQSSDVEDKEEKENLQVENLGFNEAGVSPKTIITHKGKNKGEVLPIRSNPGARHGVK</sequence>